<dbReference type="SMART" id="SM00862">
    <property type="entry name" value="Trans_reg_C"/>
    <property type="match status" value="1"/>
</dbReference>
<dbReference type="InterPro" id="IPR011006">
    <property type="entry name" value="CheY-like_superfamily"/>
</dbReference>
<keyword evidence="11" id="KW-1185">Reference proteome</keyword>
<dbReference type="PROSITE" id="PS51755">
    <property type="entry name" value="OMPR_PHOB"/>
    <property type="match status" value="1"/>
</dbReference>
<dbReference type="PANTHER" id="PTHR48111:SF22">
    <property type="entry name" value="REGULATOR OF RPOS"/>
    <property type="match status" value="1"/>
</dbReference>
<dbReference type="PROSITE" id="PS50110">
    <property type="entry name" value="RESPONSE_REGULATORY"/>
    <property type="match status" value="1"/>
</dbReference>
<dbReference type="CDD" id="cd00383">
    <property type="entry name" value="trans_reg_C"/>
    <property type="match status" value="1"/>
</dbReference>
<keyword evidence="1 6" id="KW-0597">Phosphoprotein</keyword>
<protein>
    <submittedName>
        <fullName evidence="10">DNA-binding response regulator, OmpR family, contains REC and winged-helix (WHTH) domain</fullName>
    </submittedName>
</protein>
<evidence type="ECO:0000313" key="10">
    <source>
        <dbReference type="EMBL" id="SMG13829.1"/>
    </source>
</evidence>
<sequence>MNMQQNELTPAQHPSILIIEDDRKIARVIQLELQHEGYQVELAHTGTEGLQKVNHSSWSLVLLDVMLPEWSGLEVLRRMRASDPHTPVILLTARDSVHDKVSGLDLGANDYITKPFQFEELLARIRACLRTAAAVHAITTASSPIDEHRTVLGDLIVQEKSREVTRGGQAIDLTPREYDLLLFLMKHPHQVMEREQILTHVWGYDYYGDTNVVDVYIRYLRNKVDRPFQTPYIHTIRGVGYMMKE</sequence>
<dbReference type="PANTHER" id="PTHR48111">
    <property type="entry name" value="REGULATOR OF RPOS"/>
    <property type="match status" value="1"/>
</dbReference>
<dbReference type="FunFam" id="1.10.10.10:FF:000005">
    <property type="entry name" value="Two-component system response regulator"/>
    <property type="match status" value="1"/>
</dbReference>
<evidence type="ECO:0000256" key="5">
    <source>
        <dbReference type="ARBA" id="ARBA00023163"/>
    </source>
</evidence>
<reference evidence="10 11" key="1">
    <citation type="submission" date="2017-04" db="EMBL/GenBank/DDBJ databases">
        <authorList>
            <person name="Afonso C.L."/>
            <person name="Miller P.J."/>
            <person name="Scott M.A."/>
            <person name="Spackman E."/>
            <person name="Goraichik I."/>
            <person name="Dimitrov K.M."/>
            <person name="Suarez D.L."/>
            <person name="Swayne D.E."/>
        </authorList>
    </citation>
    <scope>NUCLEOTIDE SEQUENCE [LARGE SCALE GENOMIC DNA]</scope>
    <source>
        <strain evidence="10 11">11</strain>
    </source>
</reference>
<dbReference type="GO" id="GO:0000156">
    <property type="term" value="F:phosphorelay response regulator activity"/>
    <property type="evidence" value="ECO:0007669"/>
    <property type="project" value="TreeGrafter"/>
</dbReference>
<name>A0A1X7IHN2_9BACL</name>
<dbReference type="GO" id="GO:0006355">
    <property type="term" value="P:regulation of DNA-templated transcription"/>
    <property type="evidence" value="ECO:0007669"/>
    <property type="project" value="InterPro"/>
</dbReference>
<dbReference type="AlphaFoldDB" id="A0A1X7IHN2"/>
<keyword evidence="3" id="KW-0805">Transcription regulation</keyword>
<gene>
    <name evidence="10" type="ORF">SAMN06295960_0429</name>
</gene>
<keyword evidence="2" id="KW-0902">Two-component regulatory system</keyword>
<dbReference type="InterPro" id="IPR039420">
    <property type="entry name" value="WalR-like"/>
</dbReference>
<dbReference type="EMBL" id="FXAZ01000001">
    <property type="protein sequence ID" value="SMG13829.1"/>
    <property type="molecule type" value="Genomic_DNA"/>
</dbReference>
<dbReference type="SMART" id="SM00448">
    <property type="entry name" value="REC"/>
    <property type="match status" value="1"/>
</dbReference>
<feature type="modified residue" description="4-aspartylphosphate" evidence="6">
    <location>
        <position position="64"/>
    </location>
</feature>
<evidence type="ECO:0000256" key="3">
    <source>
        <dbReference type="ARBA" id="ARBA00023015"/>
    </source>
</evidence>
<evidence type="ECO:0000313" key="11">
    <source>
        <dbReference type="Proteomes" id="UP000193834"/>
    </source>
</evidence>
<keyword evidence="4 7" id="KW-0238">DNA-binding</keyword>
<dbReference type="GO" id="GO:0000976">
    <property type="term" value="F:transcription cis-regulatory region binding"/>
    <property type="evidence" value="ECO:0007669"/>
    <property type="project" value="TreeGrafter"/>
</dbReference>
<evidence type="ECO:0000256" key="4">
    <source>
        <dbReference type="ARBA" id="ARBA00023125"/>
    </source>
</evidence>
<dbReference type="Gene3D" id="1.10.10.10">
    <property type="entry name" value="Winged helix-like DNA-binding domain superfamily/Winged helix DNA-binding domain"/>
    <property type="match status" value="1"/>
</dbReference>
<dbReference type="Proteomes" id="UP000193834">
    <property type="component" value="Unassembled WGS sequence"/>
</dbReference>
<evidence type="ECO:0000256" key="1">
    <source>
        <dbReference type="ARBA" id="ARBA00022553"/>
    </source>
</evidence>
<organism evidence="10 11">
    <name type="scientific">Paenibacillus aquistagni</name>
    <dbReference type="NCBI Taxonomy" id="1852522"/>
    <lineage>
        <taxon>Bacteria</taxon>
        <taxon>Bacillati</taxon>
        <taxon>Bacillota</taxon>
        <taxon>Bacilli</taxon>
        <taxon>Bacillales</taxon>
        <taxon>Paenibacillaceae</taxon>
        <taxon>Paenibacillus</taxon>
    </lineage>
</organism>
<dbReference type="Gene3D" id="6.10.250.690">
    <property type="match status" value="1"/>
</dbReference>
<dbReference type="CDD" id="cd17624">
    <property type="entry name" value="REC_OmpR_PmrA-like"/>
    <property type="match status" value="1"/>
</dbReference>
<feature type="domain" description="Response regulatory" evidence="8">
    <location>
        <begin position="15"/>
        <end position="129"/>
    </location>
</feature>
<keyword evidence="5" id="KW-0804">Transcription</keyword>
<evidence type="ECO:0000259" key="8">
    <source>
        <dbReference type="PROSITE" id="PS50110"/>
    </source>
</evidence>
<dbReference type="InterPro" id="IPR001867">
    <property type="entry name" value="OmpR/PhoB-type_DNA-bd"/>
</dbReference>
<dbReference type="SUPFAM" id="SSF46894">
    <property type="entry name" value="C-terminal effector domain of the bipartite response regulators"/>
    <property type="match status" value="1"/>
</dbReference>
<evidence type="ECO:0000256" key="6">
    <source>
        <dbReference type="PROSITE-ProRule" id="PRU00169"/>
    </source>
</evidence>
<dbReference type="GO" id="GO:0032993">
    <property type="term" value="C:protein-DNA complex"/>
    <property type="evidence" value="ECO:0007669"/>
    <property type="project" value="TreeGrafter"/>
</dbReference>
<dbReference type="Pfam" id="PF00486">
    <property type="entry name" value="Trans_reg_C"/>
    <property type="match status" value="1"/>
</dbReference>
<dbReference type="GO" id="GO:0005829">
    <property type="term" value="C:cytosol"/>
    <property type="evidence" value="ECO:0007669"/>
    <property type="project" value="TreeGrafter"/>
</dbReference>
<dbReference type="SUPFAM" id="SSF52172">
    <property type="entry name" value="CheY-like"/>
    <property type="match status" value="1"/>
</dbReference>
<dbReference type="Pfam" id="PF00072">
    <property type="entry name" value="Response_reg"/>
    <property type="match status" value="1"/>
</dbReference>
<dbReference type="InterPro" id="IPR016032">
    <property type="entry name" value="Sig_transdc_resp-reg_C-effctor"/>
</dbReference>
<dbReference type="Gene3D" id="3.40.50.2300">
    <property type="match status" value="1"/>
</dbReference>
<accession>A0A1X7IHN2</accession>
<dbReference type="InterPro" id="IPR036388">
    <property type="entry name" value="WH-like_DNA-bd_sf"/>
</dbReference>
<evidence type="ECO:0000256" key="2">
    <source>
        <dbReference type="ARBA" id="ARBA00023012"/>
    </source>
</evidence>
<feature type="domain" description="OmpR/PhoB-type" evidence="9">
    <location>
        <begin position="147"/>
        <end position="245"/>
    </location>
</feature>
<evidence type="ECO:0000259" key="9">
    <source>
        <dbReference type="PROSITE" id="PS51755"/>
    </source>
</evidence>
<dbReference type="FunFam" id="3.40.50.2300:FF:000001">
    <property type="entry name" value="DNA-binding response regulator PhoB"/>
    <property type="match status" value="1"/>
</dbReference>
<dbReference type="STRING" id="1852522.SAMN06295960_0429"/>
<dbReference type="InterPro" id="IPR001789">
    <property type="entry name" value="Sig_transdc_resp-reg_receiver"/>
</dbReference>
<evidence type="ECO:0000256" key="7">
    <source>
        <dbReference type="PROSITE-ProRule" id="PRU01091"/>
    </source>
</evidence>
<feature type="DNA-binding region" description="OmpR/PhoB-type" evidence="7">
    <location>
        <begin position="147"/>
        <end position="245"/>
    </location>
</feature>
<proteinExistence type="predicted"/>